<evidence type="ECO:0000256" key="2">
    <source>
        <dbReference type="ARBA" id="ARBA00022679"/>
    </source>
</evidence>
<dbReference type="Gene3D" id="3.40.50.2000">
    <property type="entry name" value="Glycogen Phosphorylase B"/>
    <property type="match status" value="2"/>
</dbReference>
<dbReference type="Pfam" id="PF13692">
    <property type="entry name" value="Glyco_trans_1_4"/>
    <property type="match status" value="1"/>
</dbReference>
<dbReference type="EMBL" id="CP116942">
    <property type="protein sequence ID" value="WCO65865.1"/>
    <property type="molecule type" value="Genomic_DNA"/>
</dbReference>
<evidence type="ECO:0000256" key="1">
    <source>
        <dbReference type="ARBA" id="ARBA00022676"/>
    </source>
</evidence>
<dbReference type="GO" id="GO:0016757">
    <property type="term" value="F:glycosyltransferase activity"/>
    <property type="evidence" value="ECO:0007669"/>
    <property type="project" value="UniProtKB-KW"/>
</dbReference>
<dbReference type="Pfam" id="PF13439">
    <property type="entry name" value="Glyco_transf_4"/>
    <property type="match status" value="1"/>
</dbReference>
<keyword evidence="5" id="KW-1185">Reference proteome</keyword>
<dbReference type="PANTHER" id="PTHR12526">
    <property type="entry name" value="GLYCOSYLTRANSFERASE"/>
    <property type="match status" value="1"/>
</dbReference>
<dbReference type="KEGG" id="ima:PO878_15285"/>
<dbReference type="EC" id="2.4.-.-" evidence="4"/>
<sequence>MTTRLLAVAHEVTLTGAPMNLLHLLRWLRAHEDVEVHTLVVRDGPLRHRFEEVGGVTLLDRWVVPELLGTLQVGLEHLGSRRAWKPVAAARLIPQLRGLDDFDLVYCNSLTSASMLRHLPASGAVVAHAHELEVAYRLWRAEHEVSLFRTRPDRWIAASGAVRDLLVGEVGLPPDRVSVHHEFIDVGQVDGRAVGLREVERCRRELRIPTDAAVVVGAGTVDWRKGPDLFVQLACEVRRRTREPVHFVWVGGDLRSPDWERVRSDRDRAGADHVHFVGVKPDPLPWFAMADVFALTSREDPFPLVCLEAAALGVPIVTYRNGGMPELLEAAGAEAAHGIVDHLDVGALAERTLALVDSDALRAVAGASLRERVRAEHDVTVAAPRLWADLAPLAGHRG</sequence>
<dbReference type="Proteomes" id="UP001216390">
    <property type="component" value="Chromosome"/>
</dbReference>
<evidence type="ECO:0000313" key="4">
    <source>
        <dbReference type="EMBL" id="WCO65865.1"/>
    </source>
</evidence>
<gene>
    <name evidence="4" type="ORF">PO878_15285</name>
</gene>
<dbReference type="PANTHER" id="PTHR12526:SF510">
    <property type="entry name" value="D-INOSITOL 3-PHOSPHATE GLYCOSYLTRANSFERASE"/>
    <property type="match status" value="1"/>
</dbReference>
<protein>
    <submittedName>
        <fullName evidence="4">Glycosyltransferase</fullName>
        <ecNumber evidence="4">2.4.-.-</ecNumber>
    </submittedName>
</protein>
<dbReference type="RefSeq" id="WP_272735391.1">
    <property type="nucleotide sequence ID" value="NZ_CP116942.1"/>
</dbReference>
<evidence type="ECO:0000313" key="5">
    <source>
        <dbReference type="Proteomes" id="UP001216390"/>
    </source>
</evidence>
<keyword evidence="2 4" id="KW-0808">Transferase</keyword>
<evidence type="ECO:0000259" key="3">
    <source>
        <dbReference type="Pfam" id="PF13439"/>
    </source>
</evidence>
<organism evidence="4 5">
    <name type="scientific">Iamia majanohamensis</name>
    <dbReference type="NCBI Taxonomy" id="467976"/>
    <lineage>
        <taxon>Bacteria</taxon>
        <taxon>Bacillati</taxon>
        <taxon>Actinomycetota</taxon>
        <taxon>Acidimicrobiia</taxon>
        <taxon>Acidimicrobiales</taxon>
        <taxon>Iamiaceae</taxon>
        <taxon>Iamia</taxon>
    </lineage>
</organism>
<reference evidence="4" key="1">
    <citation type="submission" date="2023-01" db="EMBL/GenBank/DDBJ databases">
        <title>The diversity of Class Acidimicrobiia in South China Sea sediment environments and the proposal of Iamia marina sp. nov., a novel species of the genus Iamia.</title>
        <authorList>
            <person name="He Y."/>
            <person name="Tian X."/>
        </authorList>
    </citation>
    <scope>NUCLEOTIDE SEQUENCE</scope>
    <source>
        <strain evidence="4">DSM 19957</strain>
    </source>
</reference>
<name>A0AAE9Y4D8_9ACTN</name>
<dbReference type="AlphaFoldDB" id="A0AAE9Y4D8"/>
<keyword evidence="1 4" id="KW-0328">Glycosyltransferase</keyword>
<dbReference type="InterPro" id="IPR028098">
    <property type="entry name" value="Glyco_trans_4-like_N"/>
</dbReference>
<accession>A0AAE9Y4D8</accession>
<proteinExistence type="predicted"/>
<dbReference type="SUPFAM" id="SSF53756">
    <property type="entry name" value="UDP-Glycosyltransferase/glycogen phosphorylase"/>
    <property type="match status" value="1"/>
</dbReference>
<feature type="domain" description="Glycosyltransferase subfamily 4-like N-terminal" evidence="3">
    <location>
        <begin position="21"/>
        <end position="186"/>
    </location>
</feature>